<dbReference type="InterPro" id="IPR046778">
    <property type="entry name" value="UPF0758_N"/>
</dbReference>
<evidence type="ECO:0000313" key="6">
    <source>
        <dbReference type="Proteomes" id="UP000239698"/>
    </source>
</evidence>
<dbReference type="InterPro" id="IPR010994">
    <property type="entry name" value="RuvA_2-like"/>
</dbReference>
<keyword evidence="2" id="KW-0378">Hydrolase</keyword>
<dbReference type="Proteomes" id="UP000239698">
    <property type="component" value="Unassembled WGS sequence"/>
</dbReference>
<organism evidence="5 6">
    <name type="scientific">Rathayibacter rathayi</name>
    <name type="common">Corynebacterium rathayi</name>
    <dbReference type="NCBI Taxonomy" id="33887"/>
    <lineage>
        <taxon>Bacteria</taxon>
        <taxon>Bacillati</taxon>
        <taxon>Actinomycetota</taxon>
        <taxon>Actinomycetes</taxon>
        <taxon>Micrococcales</taxon>
        <taxon>Microbacteriaceae</taxon>
        <taxon>Rathayibacter</taxon>
    </lineage>
</organism>
<dbReference type="PANTHER" id="PTHR30471">
    <property type="entry name" value="DNA REPAIR PROTEIN RADC"/>
    <property type="match status" value="1"/>
</dbReference>
<evidence type="ECO:0000256" key="2">
    <source>
        <dbReference type="ARBA" id="ARBA00023049"/>
    </source>
</evidence>
<dbReference type="Pfam" id="PF04002">
    <property type="entry name" value="RadC"/>
    <property type="match status" value="1"/>
</dbReference>
<reference evidence="5 6" key="1">
    <citation type="submission" date="2018-02" db="EMBL/GenBank/DDBJ databases">
        <title>Bacteriophage NCPPB3778 and a type I-E CRISPR drive the evolution of the US Biological Select Agent, Rathayibacter toxicus.</title>
        <authorList>
            <person name="Davis E.W.II."/>
            <person name="Tabima J.F."/>
            <person name="Weisberg A.J."/>
            <person name="Lopes L.D."/>
            <person name="Wiseman M.S."/>
            <person name="Wiseman M.S."/>
            <person name="Pupko T."/>
            <person name="Belcher M.S."/>
            <person name="Sechler A.J."/>
            <person name="Tancos M.A."/>
            <person name="Schroeder B.K."/>
            <person name="Murray T.D."/>
            <person name="Luster D.G."/>
            <person name="Schneider W.L."/>
            <person name="Rogers E."/>
            <person name="Andreote F.D."/>
            <person name="Grunwald N.J."/>
            <person name="Putnam M.L."/>
            <person name="Chang J.H."/>
        </authorList>
    </citation>
    <scope>NUCLEOTIDE SEQUENCE [LARGE SCALE GENOMIC DNA]</scope>
    <source>
        <strain evidence="5 6">AY1D6</strain>
    </source>
</reference>
<keyword evidence="6" id="KW-1185">Reference proteome</keyword>
<accession>A0ABX5A8M0</accession>
<dbReference type="EMBL" id="PSVT01000040">
    <property type="protein sequence ID" value="PPH73997.1"/>
    <property type="molecule type" value="Genomic_DNA"/>
</dbReference>
<comment type="caution">
    <text evidence="5">The sequence shown here is derived from an EMBL/GenBank/DDBJ whole genome shotgun (WGS) entry which is preliminary data.</text>
</comment>
<comment type="similarity">
    <text evidence="1">Belongs to the UPF0758 family.</text>
</comment>
<dbReference type="Gene3D" id="1.10.150.20">
    <property type="entry name" value="5' to 3' exonuclease, C-terminal subdomain"/>
    <property type="match status" value="1"/>
</dbReference>
<dbReference type="SUPFAM" id="SSF47781">
    <property type="entry name" value="RuvA domain 2-like"/>
    <property type="match status" value="1"/>
</dbReference>
<evidence type="ECO:0000256" key="1">
    <source>
        <dbReference type="ARBA" id="ARBA00010243"/>
    </source>
</evidence>
<dbReference type="InterPro" id="IPR025657">
    <property type="entry name" value="RadC_JAB"/>
</dbReference>
<evidence type="ECO:0000259" key="4">
    <source>
        <dbReference type="Pfam" id="PF20582"/>
    </source>
</evidence>
<dbReference type="Pfam" id="PF20582">
    <property type="entry name" value="UPF0758_N"/>
    <property type="match status" value="1"/>
</dbReference>
<sequence>MSTDAAAVARGDGRLRSVAGMSFESRRMADLSPEERPRERLRARGPEALTDAETLAVLIGAGVRGANATVVAQRLLARFGGIDAVARAGVNDLMRHRGIGEVAACRLVASFELRRRMNRASRAARVTDAAGLAALVTPLLTARPLETVLAVALAESGAVRDVLTLADGPPAHAELPVSAVLAEVLARGAAGIGLAHSHPGEAVVLPSDRAATRAIEDGAQACGLRFLAHVVVGRDGWVEVPP</sequence>
<dbReference type="PANTHER" id="PTHR30471:SF3">
    <property type="entry name" value="UPF0758 PROTEIN YEES-RELATED"/>
    <property type="match status" value="1"/>
</dbReference>
<keyword evidence="2" id="KW-0482">Metalloprotease</keyword>
<name>A0ABX5A8M0_RATRA</name>
<feature type="domain" description="RadC-like JAB" evidence="3">
    <location>
        <begin position="130"/>
        <end position="237"/>
    </location>
</feature>
<dbReference type="Gene3D" id="3.40.140.10">
    <property type="entry name" value="Cytidine Deaminase, domain 2"/>
    <property type="match status" value="1"/>
</dbReference>
<gene>
    <name evidence="5" type="ORF">C5C40_13570</name>
</gene>
<keyword evidence="2" id="KW-0645">Protease</keyword>
<feature type="domain" description="UPF0758" evidence="4">
    <location>
        <begin position="29"/>
        <end position="105"/>
    </location>
</feature>
<protein>
    <submittedName>
        <fullName evidence="5">DNA repair protein</fullName>
    </submittedName>
</protein>
<dbReference type="InterPro" id="IPR001405">
    <property type="entry name" value="UPF0758"/>
</dbReference>
<proteinExistence type="inferred from homology"/>
<evidence type="ECO:0000259" key="3">
    <source>
        <dbReference type="Pfam" id="PF04002"/>
    </source>
</evidence>
<evidence type="ECO:0000313" key="5">
    <source>
        <dbReference type="EMBL" id="PPH73997.1"/>
    </source>
</evidence>